<evidence type="ECO:0000313" key="2">
    <source>
        <dbReference type="Proteomes" id="UP001321543"/>
    </source>
</evidence>
<dbReference type="PANTHER" id="PTHR36503">
    <property type="entry name" value="BLR2520 PROTEIN"/>
    <property type="match status" value="1"/>
</dbReference>
<reference evidence="2" key="1">
    <citation type="journal article" date="2019" name="Int. J. Syst. Evol. Microbiol.">
        <title>The Global Catalogue of Microorganisms (GCM) 10K type strain sequencing project: providing services to taxonomists for standard genome sequencing and annotation.</title>
        <authorList>
            <consortium name="The Broad Institute Genomics Platform"/>
            <consortium name="The Broad Institute Genome Sequencing Center for Infectious Disease"/>
            <person name="Wu L."/>
            <person name="Ma J."/>
        </authorList>
    </citation>
    <scope>NUCLEOTIDE SEQUENCE [LARGE SCALE GENOMIC DNA]</scope>
    <source>
        <strain evidence="2">NBRC 106310</strain>
    </source>
</reference>
<evidence type="ECO:0008006" key="3">
    <source>
        <dbReference type="Google" id="ProtNLM"/>
    </source>
</evidence>
<dbReference type="Gene3D" id="3.10.180.10">
    <property type="entry name" value="2,3-Dihydroxybiphenyl 1,2-Dioxygenase, domain 1"/>
    <property type="match status" value="2"/>
</dbReference>
<protein>
    <recommendedName>
        <fullName evidence="3">Glyoxalase</fullName>
    </recommendedName>
</protein>
<dbReference type="Proteomes" id="UP001321543">
    <property type="component" value="Chromosome"/>
</dbReference>
<evidence type="ECO:0000313" key="1">
    <source>
        <dbReference type="EMBL" id="BDZ38308.1"/>
    </source>
</evidence>
<sequence length="183" mass="19507">MNIHSITIEVADNEDVAATEHFYQDAFGLDDRIRVGVSSTSTSGFRGFAPSLIFTQPADVDVLFHKAISGGAEVLKPVAKSLWGYGGSLRAADGTVWQIASASKTGDGRPTGTIEKLVLLLGVEDVKASKRFYEEQGVKVSKSYGSKYVEFDSGRIALALYKSANLAKQVGVPPEGRGHTVSP</sequence>
<name>A0ABM8FRJ7_9MICO</name>
<dbReference type="SUPFAM" id="SSF54593">
    <property type="entry name" value="Glyoxalase/Bleomycin resistance protein/Dihydroxybiphenyl dioxygenase"/>
    <property type="match status" value="1"/>
</dbReference>
<gene>
    <name evidence="1" type="ORF">GCM10025863_09220</name>
</gene>
<dbReference type="PANTHER" id="PTHR36503:SF1">
    <property type="entry name" value="BLR2520 PROTEIN"/>
    <property type="match status" value="1"/>
</dbReference>
<dbReference type="EMBL" id="AP027728">
    <property type="protein sequence ID" value="BDZ38308.1"/>
    <property type="molecule type" value="Genomic_DNA"/>
</dbReference>
<keyword evidence="2" id="KW-1185">Reference proteome</keyword>
<accession>A0ABM8FRJ7</accession>
<organism evidence="1 2">
    <name type="scientific">Microbacterium suwonense</name>
    <dbReference type="NCBI Taxonomy" id="683047"/>
    <lineage>
        <taxon>Bacteria</taxon>
        <taxon>Bacillati</taxon>
        <taxon>Actinomycetota</taxon>
        <taxon>Actinomycetes</taxon>
        <taxon>Micrococcales</taxon>
        <taxon>Microbacteriaceae</taxon>
        <taxon>Microbacterium</taxon>
    </lineage>
</organism>
<proteinExistence type="predicted"/>
<dbReference type="InterPro" id="IPR029068">
    <property type="entry name" value="Glyas_Bleomycin-R_OHBP_Dase"/>
</dbReference>
<dbReference type="RefSeq" id="WP_286302153.1">
    <property type="nucleotide sequence ID" value="NZ_AP027728.1"/>
</dbReference>